<feature type="binding site" evidence="13">
    <location>
        <position position="185"/>
    </location>
    <ligand>
        <name>substrate</name>
    </ligand>
</feature>
<dbReference type="Pfam" id="PF05652">
    <property type="entry name" value="DcpS"/>
    <property type="match status" value="1"/>
</dbReference>
<dbReference type="SUPFAM" id="SSF102860">
    <property type="entry name" value="mRNA decapping enzyme DcpS N-terminal domain"/>
    <property type="match status" value="1"/>
</dbReference>
<dbReference type="EMBL" id="BTSX01000001">
    <property type="protein sequence ID" value="GMS80333.1"/>
    <property type="molecule type" value="Genomic_DNA"/>
</dbReference>
<evidence type="ECO:0000256" key="9">
    <source>
        <dbReference type="ARBA" id="ARBA00048222"/>
    </source>
</evidence>
<protein>
    <recommendedName>
        <fullName evidence="4">m7GpppX diphosphatase</fullName>
        <ecNumber evidence="3">3.6.1.59</ecNumber>
    </recommendedName>
    <alternativeName>
        <fullName evidence="8">Decapping scavenger enzyme</fullName>
    </alternativeName>
    <alternativeName>
        <fullName evidence="7">Scavenger mRNA-decapping enzyme DcpS</fullName>
    </alternativeName>
</protein>
<evidence type="ECO:0000256" key="3">
    <source>
        <dbReference type="ARBA" id="ARBA00012520"/>
    </source>
</evidence>
<dbReference type="FunFam" id="3.30.200.40:FF:000003">
    <property type="entry name" value="m7GpppX diphosphatase"/>
    <property type="match status" value="1"/>
</dbReference>
<name>A0AAV5SDQ3_9BILA</name>
<dbReference type="PIRSF" id="PIRSF028973">
    <property type="entry name" value="Scavenger_mRNA_decap_enz"/>
    <property type="match status" value="1"/>
</dbReference>
<evidence type="ECO:0000256" key="11">
    <source>
        <dbReference type="ARBA" id="ARBA00056955"/>
    </source>
</evidence>
<evidence type="ECO:0000256" key="13">
    <source>
        <dbReference type="PIRSR" id="PIRSR028973-2"/>
    </source>
</evidence>
<dbReference type="GO" id="GO:0140932">
    <property type="term" value="F:5'-(N(7)-methyl 5'-triphosphoguanosine)-[mRNA] diphosphatase activity"/>
    <property type="evidence" value="ECO:0007669"/>
    <property type="project" value="UniProtKB-EC"/>
</dbReference>
<gene>
    <name evidence="14" type="ORF">PENTCL1PPCAC_2508</name>
</gene>
<comment type="catalytic activity">
    <reaction evidence="9">
        <text>a 5'-end (N(7)-methyl 5'-triphosphoguanosine)-ribonucleoside in mRNA + H2O = N(7)-methyl-GMP + a 5'-end diphospho-ribonucleoside in mRNA + 2 H(+)</text>
        <dbReference type="Rhea" id="RHEA:65388"/>
        <dbReference type="Rhea" id="RHEA-COMP:17165"/>
        <dbReference type="Rhea" id="RHEA-COMP:17167"/>
        <dbReference type="ChEBI" id="CHEBI:15377"/>
        <dbReference type="ChEBI" id="CHEBI:15378"/>
        <dbReference type="ChEBI" id="CHEBI:58285"/>
        <dbReference type="ChEBI" id="CHEBI:156461"/>
        <dbReference type="ChEBI" id="CHEBI:167616"/>
        <dbReference type="EC" id="3.6.1.59"/>
    </reaction>
</comment>
<comment type="similarity">
    <text evidence="2">Belongs to the HIT family.</text>
</comment>
<proteinExistence type="inferred from homology"/>
<sequence length="319" mass="36538">FAKFQMAVDSEAVAASPETAPDINPSQTWLQNAKVVEVLGSDSSHKSICLLLVNNGVKGVLVAGKSPFPEAVDQLLGLVPKMEVAELSVNDVYRNVRIEIPPADNALSCSLIYPATEKHINKYRREEKFIVKETAEDYETITKEWIQQSSLELDWVYNFIDGRSEAERVIFKDTDPHNGFVMAPDLKWNGEDIENLYLLAVVNRRGIKSVRDLTANDLPLLENVRDKGLNAIREKYNVRPDQVRIYFHYQPSFFHLHMHFVILSYDAPASGVYQAILLDDVINNIQMDSLYYKKTTLSFLRKKNDRLLEMYRKARRAIE</sequence>
<dbReference type="InterPro" id="IPR008594">
    <property type="entry name" value="DcpS/DCS2"/>
</dbReference>
<feature type="non-terminal residue" evidence="14">
    <location>
        <position position="1"/>
    </location>
</feature>
<feature type="binding site" evidence="13">
    <location>
        <position position="155"/>
    </location>
    <ligand>
        <name>substrate</name>
    </ligand>
</feature>
<evidence type="ECO:0000256" key="5">
    <source>
        <dbReference type="ARBA" id="ARBA00022801"/>
    </source>
</evidence>
<evidence type="ECO:0000256" key="12">
    <source>
        <dbReference type="PIRSR" id="PIRSR028973-1"/>
    </source>
</evidence>
<dbReference type="GO" id="GO:0005634">
    <property type="term" value="C:nucleus"/>
    <property type="evidence" value="ECO:0007669"/>
    <property type="project" value="UniProtKB-SubCell"/>
</dbReference>
<evidence type="ECO:0000256" key="2">
    <source>
        <dbReference type="ARBA" id="ARBA00010208"/>
    </source>
</evidence>
<dbReference type="InterPro" id="IPR011145">
    <property type="entry name" value="Scavenger_mRNA_decap_enz_N"/>
</dbReference>
<comment type="subcellular location">
    <subcellularLocation>
        <location evidence="1">Nucleus</location>
    </subcellularLocation>
</comment>
<evidence type="ECO:0000256" key="4">
    <source>
        <dbReference type="ARBA" id="ARBA00015636"/>
    </source>
</evidence>
<dbReference type="EC" id="3.6.1.59" evidence="3"/>
<evidence type="ECO:0000256" key="10">
    <source>
        <dbReference type="ARBA" id="ARBA00050148"/>
    </source>
</evidence>
<feature type="binding site" evidence="13">
    <location>
        <position position="187"/>
    </location>
    <ligand>
        <name>substrate</name>
    </ligand>
</feature>
<dbReference type="Proteomes" id="UP001432027">
    <property type="component" value="Unassembled WGS sequence"/>
</dbReference>
<dbReference type="GO" id="GO:0000340">
    <property type="term" value="F:RNA 7-methylguanosine cap binding"/>
    <property type="evidence" value="ECO:0007669"/>
    <property type="project" value="TreeGrafter"/>
</dbReference>
<feature type="binding site" evidence="13">
    <location>
        <position position="165"/>
    </location>
    <ligand>
        <name>substrate</name>
    </ligand>
</feature>
<feature type="active site" description="Nucleophile" evidence="12">
    <location>
        <position position="257"/>
    </location>
</feature>
<dbReference type="InterPro" id="IPR036265">
    <property type="entry name" value="HIT-like_sf"/>
</dbReference>
<dbReference type="Gene3D" id="3.30.428.10">
    <property type="entry name" value="HIT-like"/>
    <property type="match status" value="1"/>
</dbReference>
<dbReference type="PANTHER" id="PTHR12978">
    <property type="entry name" value="HISTIDINE TRIAD HIT PROTEIN MEMBER"/>
    <property type="match status" value="1"/>
</dbReference>
<comment type="catalytic activity">
    <reaction evidence="10">
        <text>a 5'-end (N(2),N(2),N(7)-trimethyl 5'-triphosphoguanosine)-ribonucleoside in mRNA + H2O = (N(2),N(2),N(7))-trimethyl-GMP + a 5'-end diphospho-ribonucleoside in mRNA + 2 H(+)</text>
        <dbReference type="Rhea" id="RHEA:65384"/>
        <dbReference type="Rhea" id="RHEA-COMP:17165"/>
        <dbReference type="Rhea" id="RHEA-COMP:17171"/>
        <dbReference type="ChEBI" id="CHEBI:15377"/>
        <dbReference type="ChEBI" id="CHEBI:15378"/>
        <dbReference type="ChEBI" id="CHEBI:74434"/>
        <dbReference type="ChEBI" id="CHEBI:167616"/>
        <dbReference type="ChEBI" id="CHEBI:167623"/>
        <dbReference type="EC" id="3.6.1.59"/>
    </reaction>
</comment>
<organism evidence="14 15">
    <name type="scientific">Pristionchus entomophagus</name>
    <dbReference type="NCBI Taxonomy" id="358040"/>
    <lineage>
        <taxon>Eukaryota</taxon>
        <taxon>Metazoa</taxon>
        <taxon>Ecdysozoa</taxon>
        <taxon>Nematoda</taxon>
        <taxon>Chromadorea</taxon>
        <taxon>Rhabditida</taxon>
        <taxon>Rhabditina</taxon>
        <taxon>Diplogasteromorpha</taxon>
        <taxon>Diplogasteroidea</taxon>
        <taxon>Neodiplogasteridae</taxon>
        <taxon>Pristionchus</taxon>
    </lineage>
</organism>
<dbReference type="SUPFAM" id="SSF54197">
    <property type="entry name" value="HIT-like"/>
    <property type="match status" value="1"/>
</dbReference>
<keyword evidence="5" id="KW-0378">Hydrolase</keyword>
<dbReference type="GO" id="GO:0000932">
    <property type="term" value="C:P-body"/>
    <property type="evidence" value="ECO:0007669"/>
    <property type="project" value="TreeGrafter"/>
</dbReference>
<evidence type="ECO:0000313" key="14">
    <source>
        <dbReference type="EMBL" id="GMS80333.1"/>
    </source>
</evidence>
<dbReference type="GO" id="GO:0000290">
    <property type="term" value="P:deadenylation-dependent decapping of nuclear-transcribed mRNA"/>
    <property type="evidence" value="ECO:0007669"/>
    <property type="project" value="InterPro"/>
</dbReference>
<evidence type="ECO:0000256" key="6">
    <source>
        <dbReference type="ARBA" id="ARBA00023242"/>
    </source>
</evidence>
<keyword evidence="6" id="KW-0539">Nucleus</keyword>
<dbReference type="FunFam" id="3.30.428.10:FF:000006">
    <property type="entry name" value="m7GpppX diphosphatase"/>
    <property type="match status" value="1"/>
</dbReference>
<comment type="caution">
    <text evidence="14">The sequence shown here is derived from an EMBL/GenBank/DDBJ whole genome shotgun (WGS) entry which is preliminary data.</text>
</comment>
<keyword evidence="15" id="KW-1185">Reference proteome</keyword>
<dbReference type="AlphaFoldDB" id="A0AAV5SDQ3"/>
<dbReference type="PANTHER" id="PTHR12978:SF0">
    <property type="entry name" value="M7GPPPX DIPHOSPHATASE"/>
    <property type="match status" value="1"/>
</dbReference>
<accession>A0AAV5SDQ3</accession>
<dbReference type="Pfam" id="PF11969">
    <property type="entry name" value="DcpS_C"/>
    <property type="match status" value="1"/>
</dbReference>
<comment type="function">
    <text evidence="11">Decapping scavenger enzyme that catalyzes the cleavage of a residual cap structure following the degradation of mRNAs of the 3'-&gt;5' exosome-mediated mRNA decay pathway. Hydrolyzes cap analog structures like 7-methylguanosine nucleoside triphosphate (m7GpppG) and tri-methyl guanosine nucleoside triphosphate (m3(2,2,7)GpppG) with up to 2 nucleotide substrates (small capped oligoribonucleotides) and specifically releases 5'-phosphorylated RNA fragments and 7-methylguanosine monophosphate (m7GMP). Does not hydrolyze unmethylated cap analog (GpppG) and shows no decapping activity on intact m7GpppG-capped mRNA molecules. Does not hydrolyze 7-methylguanosine diphosphate (m7GDP) and tri-methylguanosine diphosphate (m3(2,2,7)GDP) to m(7)GMP and m3(2,2,7)GMP, respectively. May also play a role in the 5'-&gt;3 mRNA decay pathway; m7GDP, the downstream product released by the 5'-&gt;3' mRNA mediated decapping activity, may be also converted by dcs-1 to m7GMP. Binds to m7GpppG and strongly to m7GDP.</text>
</comment>
<evidence type="ECO:0000256" key="8">
    <source>
        <dbReference type="ARBA" id="ARBA00030609"/>
    </source>
</evidence>
<evidence type="ECO:0000256" key="1">
    <source>
        <dbReference type="ARBA" id="ARBA00004123"/>
    </source>
</evidence>
<feature type="binding site" evidence="13">
    <location>
        <begin position="248"/>
        <end position="259"/>
    </location>
    <ligand>
        <name>substrate</name>
    </ligand>
</feature>
<dbReference type="Gene3D" id="3.30.200.40">
    <property type="entry name" value="Scavenger mRNA decapping enzyme, N-terminal domain"/>
    <property type="match status" value="1"/>
</dbReference>
<evidence type="ECO:0000256" key="7">
    <source>
        <dbReference type="ARBA" id="ARBA00029885"/>
    </source>
</evidence>
<reference evidence="14" key="1">
    <citation type="submission" date="2023-10" db="EMBL/GenBank/DDBJ databases">
        <title>Genome assembly of Pristionchus species.</title>
        <authorList>
            <person name="Yoshida K."/>
            <person name="Sommer R.J."/>
        </authorList>
    </citation>
    <scope>NUCLEOTIDE SEQUENCE</scope>
    <source>
        <strain evidence="14">RS0144</strain>
    </source>
</reference>
<evidence type="ECO:0000313" key="15">
    <source>
        <dbReference type="Proteomes" id="UP001432027"/>
    </source>
</evidence>